<evidence type="ECO:0000313" key="1">
    <source>
        <dbReference type="EMBL" id="QIJ02998.1"/>
    </source>
</evidence>
<name>A0A6G7LMH9_9GAMM</name>
<dbReference type="AlphaFoldDB" id="A0A6G7LMH9"/>
<dbReference type="Proteomes" id="UP000502117">
    <property type="component" value="Chromosome"/>
</dbReference>
<gene>
    <name evidence="1" type="ORF">GII14_01620</name>
</gene>
<dbReference type="KEGG" id="schk:GII14_01620"/>
<protein>
    <submittedName>
        <fullName evidence="1">Uncharacterized protein</fullName>
    </submittedName>
</protein>
<accession>A0A6G7LMH9</accession>
<sequence>MVAVKMKMNVQEKFELPGGVTILACAGYEKDFDVIGKKLNLICDGEVRQTLTISGEKKMTNQKANFEQKAFETHDKVLLSQEEAQSGKWQLVGD</sequence>
<organism evidence="1 2">
    <name type="scientific">Shewanella chilikensis</name>
    <dbReference type="NCBI Taxonomy" id="558541"/>
    <lineage>
        <taxon>Bacteria</taxon>
        <taxon>Pseudomonadati</taxon>
        <taxon>Pseudomonadota</taxon>
        <taxon>Gammaproteobacteria</taxon>
        <taxon>Alteromonadales</taxon>
        <taxon>Shewanellaceae</taxon>
        <taxon>Shewanella</taxon>
    </lineage>
</organism>
<evidence type="ECO:0000313" key="2">
    <source>
        <dbReference type="Proteomes" id="UP000502117"/>
    </source>
</evidence>
<dbReference type="EMBL" id="CP045857">
    <property type="protein sequence ID" value="QIJ02998.1"/>
    <property type="molecule type" value="Genomic_DNA"/>
</dbReference>
<reference evidence="1 2" key="1">
    <citation type="submission" date="2019-11" db="EMBL/GenBank/DDBJ databases">
        <title>Complete Genome Sequence of Shewanella chilikensis Strain DC57, Isolated from Corroded Seal Rings at a floating production facility in Australia.</title>
        <authorList>
            <person name="Salgar-Chaparro S.J."/>
            <person name="Castillo-Villamizar G.A."/>
            <person name="Poehlein A."/>
            <person name="Daniel R."/>
            <person name="Machuca L."/>
        </authorList>
    </citation>
    <scope>NUCLEOTIDE SEQUENCE [LARGE SCALE GENOMIC DNA]</scope>
    <source>
        <strain evidence="1 2">DC57</strain>
    </source>
</reference>
<proteinExistence type="predicted"/>